<organism evidence="2 3">
    <name type="scientific">Littorina saxatilis</name>
    <dbReference type="NCBI Taxonomy" id="31220"/>
    <lineage>
        <taxon>Eukaryota</taxon>
        <taxon>Metazoa</taxon>
        <taxon>Spiralia</taxon>
        <taxon>Lophotrochozoa</taxon>
        <taxon>Mollusca</taxon>
        <taxon>Gastropoda</taxon>
        <taxon>Caenogastropoda</taxon>
        <taxon>Littorinimorpha</taxon>
        <taxon>Littorinoidea</taxon>
        <taxon>Littorinidae</taxon>
        <taxon>Littorina</taxon>
    </lineage>
</organism>
<evidence type="ECO:0000256" key="1">
    <source>
        <dbReference type="SAM" id="SignalP"/>
    </source>
</evidence>
<feature type="chain" id="PRO_5042976525" evidence="1">
    <location>
        <begin position="31"/>
        <end position="123"/>
    </location>
</feature>
<comment type="caution">
    <text evidence="2">The sequence shown here is derived from an EMBL/GenBank/DDBJ whole genome shotgun (WGS) entry which is preliminary data.</text>
</comment>
<proteinExistence type="predicted"/>
<name>A0AAN9ASW7_9CAEN</name>
<gene>
    <name evidence="2" type="ORF">V1264_008394</name>
</gene>
<dbReference type="EMBL" id="JBAMIC010000021">
    <property type="protein sequence ID" value="KAK7092685.1"/>
    <property type="molecule type" value="Genomic_DNA"/>
</dbReference>
<evidence type="ECO:0000313" key="3">
    <source>
        <dbReference type="Proteomes" id="UP001374579"/>
    </source>
</evidence>
<dbReference type="Proteomes" id="UP001374579">
    <property type="component" value="Unassembled WGS sequence"/>
</dbReference>
<evidence type="ECO:0000313" key="2">
    <source>
        <dbReference type="EMBL" id="KAK7092685.1"/>
    </source>
</evidence>
<keyword evidence="3" id="KW-1185">Reference proteome</keyword>
<sequence>MSGSRTTSYTIMVACVAMVLSQLLVGVVHGIPFNNGNGNSVGKGLGQGPSHLPQFDSVEELCEWLCNRQSPHFNYGCPPSCDGGILDSWSKRAARGRRYDDFSFGFDDYLFMKLLGRNLGDQA</sequence>
<protein>
    <submittedName>
        <fullName evidence="2">Uncharacterized protein</fullName>
    </submittedName>
</protein>
<dbReference type="AlphaFoldDB" id="A0AAN9ASW7"/>
<keyword evidence="1" id="KW-0732">Signal</keyword>
<feature type="signal peptide" evidence="1">
    <location>
        <begin position="1"/>
        <end position="30"/>
    </location>
</feature>
<accession>A0AAN9ASW7</accession>
<reference evidence="2 3" key="1">
    <citation type="submission" date="2024-02" db="EMBL/GenBank/DDBJ databases">
        <title>Chromosome-scale genome assembly of the rough periwinkle Littorina saxatilis.</title>
        <authorList>
            <person name="De Jode A."/>
            <person name="Faria R."/>
            <person name="Formenti G."/>
            <person name="Sims Y."/>
            <person name="Smith T.P."/>
            <person name="Tracey A."/>
            <person name="Wood J.M.D."/>
            <person name="Zagrodzka Z.B."/>
            <person name="Johannesson K."/>
            <person name="Butlin R.K."/>
            <person name="Leder E.H."/>
        </authorList>
    </citation>
    <scope>NUCLEOTIDE SEQUENCE [LARGE SCALE GENOMIC DNA]</scope>
    <source>
        <strain evidence="2">Snail1</strain>
        <tissue evidence="2">Muscle</tissue>
    </source>
</reference>